<dbReference type="PANTHER" id="PTHR33415:SF12">
    <property type="entry name" value="PROTEIN EMBRYO DEFECTIVE 514"/>
    <property type="match status" value="1"/>
</dbReference>
<dbReference type="Pfam" id="PF11523">
    <property type="entry name" value="DUF3223"/>
    <property type="match status" value="1"/>
</dbReference>
<organism evidence="1 2">
    <name type="scientific">Coraliomargarita algicola</name>
    <dbReference type="NCBI Taxonomy" id="3092156"/>
    <lineage>
        <taxon>Bacteria</taxon>
        <taxon>Pseudomonadati</taxon>
        <taxon>Verrucomicrobiota</taxon>
        <taxon>Opitutia</taxon>
        <taxon>Puniceicoccales</taxon>
        <taxon>Coraliomargaritaceae</taxon>
        <taxon>Coraliomargarita</taxon>
    </lineage>
</organism>
<protein>
    <submittedName>
        <fullName evidence="1">DCL family protein</fullName>
    </submittedName>
</protein>
<dbReference type="InterPro" id="IPR044673">
    <property type="entry name" value="DCL-like"/>
</dbReference>
<reference evidence="1 2" key="1">
    <citation type="submission" date="2023-11" db="EMBL/GenBank/DDBJ databases">
        <title>Coraliomargarita sp. nov., isolated from marine algae.</title>
        <authorList>
            <person name="Lee J.K."/>
            <person name="Baek J.H."/>
            <person name="Kim J.M."/>
            <person name="Choi D.G."/>
            <person name="Jeon C.O."/>
        </authorList>
    </citation>
    <scope>NUCLEOTIDE SEQUENCE [LARGE SCALE GENOMIC DNA]</scope>
    <source>
        <strain evidence="1 2">J2-16</strain>
    </source>
</reference>
<keyword evidence="2" id="KW-1185">Reference proteome</keyword>
<dbReference type="Proteomes" id="UP001324993">
    <property type="component" value="Chromosome"/>
</dbReference>
<evidence type="ECO:0000313" key="2">
    <source>
        <dbReference type="Proteomes" id="UP001324993"/>
    </source>
</evidence>
<evidence type="ECO:0000313" key="1">
    <source>
        <dbReference type="EMBL" id="WPJ95245.1"/>
    </source>
</evidence>
<proteinExistence type="predicted"/>
<dbReference type="EMBL" id="CP138858">
    <property type="protein sequence ID" value="WPJ95245.1"/>
    <property type="molecule type" value="Genomic_DNA"/>
</dbReference>
<dbReference type="PANTHER" id="PTHR33415">
    <property type="entry name" value="PROTEIN EMBRYO DEFECTIVE 514"/>
    <property type="match status" value="1"/>
</dbReference>
<dbReference type="Gene3D" id="3.10.450.40">
    <property type="match status" value="1"/>
</dbReference>
<name>A0ABZ0RJT2_9BACT</name>
<accession>A0ABZ0RJT2</accession>
<dbReference type="RefSeq" id="WP_319832138.1">
    <property type="nucleotide sequence ID" value="NZ_CP138858.1"/>
</dbReference>
<sequence length="210" mass="23971">MKFTVGKHTFDSKKEAEEYFLRIRDQYNDGQSLENDDLKEVIELLALHPNAKDKIGPGVNRISVGVNERGNGREFKIHRADGTVDNFRPKKCITQPVHHSNLMDACRGHIADQISAFRISEFSANTCLRCPINGELLTEGNSDVDHYPISFKELVFRWLNSIDLGVQQVKVAGASQHEIEDAKLRQSWIDFHRKQARLRLTSSTGNRSRR</sequence>
<gene>
    <name evidence="1" type="ORF">SH580_17625</name>
</gene>